<accession>A0A0G3HF96</accession>
<dbReference type="InterPro" id="IPR052913">
    <property type="entry name" value="Glycopeptide_resist_protein"/>
</dbReference>
<dbReference type="PANTHER" id="PTHR35788:SF1">
    <property type="entry name" value="EXPORTED PROTEIN"/>
    <property type="match status" value="1"/>
</dbReference>
<dbReference type="STRING" id="1072256.CUTER_10310"/>
<dbReference type="PATRIC" id="fig|1072256.5.peg.2028"/>
<dbReference type="AlphaFoldDB" id="A0A0G3HF96"/>
<sequence>MTEQHANTEGRRPLSIALGVAVGLILLAVAWSAWDYVTHRGLVPRGTFVGGVDIGGLEPAAAEQRLATELDGAPLRTIMVSAGTREARLVPADVGLAVDYAATVDAAGVESINPIPRFMSLFGDRELPPVSHVDDATFGAEVKRIAGELSAAPVDATVSIDKGKVVTTEPADGQRVDEAAVADAIRLRWLDPQGVSVEPQLSPPAITAEDATAAADGPAAKAISGPLVVHGTDGVDGEIPVDRIGEVISFAPRDGALAPTADAERAEQILDEKLKETEVPATNAVLSSDGSVTPHVDGTAVDWAVTLTDLLDRAVGTSPRDWDAVYTEAPAAFTTEMAKNATFDEVIGEFTTSGYSYNSGLNIAVLANQLNGVVIGPGEVFSVNEFTGPRGLAQGYVESGIIANGRAGVGVGGGISQLATTLYNATYFAGLEDITHTPHSYYISRYPAGREATIFDGVIDLAFKNTNSHPIKIATSMGDGTVTVQILGVKEVTVESLSGGQWAPTAPWSQEISGPNCVPSSGAPGFTTSDTRVIYDLTGKEITRETQTTVYQPQPIVTCSS</sequence>
<dbReference type="Pfam" id="PF12229">
    <property type="entry name" value="PG_binding_4"/>
    <property type="match status" value="1"/>
</dbReference>
<name>A0A0G3HF96_9CORY</name>
<keyword evidence="1" id="KW-1133">Transmembrane helix</keyword>
<proteinExistence type="predicted"/>
<keyword evidence="4" id="KW-1185">Reference proteome</keyword>
<dbReference type="Pfam" id="PF04294">
    <property type="entry name" value="VanW"/>
    <property type="match status" value="1"/>
</dbReference>
<dbReference type="RefSeq" id="WP_047260318.1">
    <property type="nucleotide sequence ID" value="NZ_CP011546.1"/>
</dbReference>
<evidence type="ECO:0000313" key="4">
    <source>
        <dbReference type="Proteomes" id="UP000035548"/>
    </source>
</evidence>
<reference evidence="3 4" key="1">
    <citation type="journal article" date="2015" name="Genome Announc.">
        <title>Virulence Factor Genes Detected in the Complete Genome Sequence of Corynebacterium uterequi DSM 45634, Isolated from the Uterus of a Maiden Mare.</title>
        <authorList>
            <person name="Ruckert C."/>
            <person name="Kriete M."/>
            <person name="Jaenicke S."/>
            <person name="Winkler A."/>
            <person name="Tauch A."/>
        </authorList>
    </citation>
    <scope>NUCLEOTIDE SEQUENCE [LARGE SCALE GENOMIC DNA]</scope>
    <source>
        <strain evidence="3 4">DSM 45634</strain>
    </source>
</reference>
<dbReference type="EMBL" id="CP011546">
    <property type="protein sequence ID" value="AKK12026.1"/>
    <property type="molecule type" value="Genomic_DNA"/>
</dbReference>
<reference evidence="4" key="2">
    <citation type="submission" date="2015-05" db="EMBL/GenBank/DDBJ databases">
        <title>Complete genome sequence of Corynebacterium uterequi DSM 45634, isolated from the uterus of a maiden mare.</title>
        <authorList>
            <person name="Ruckert C."/>
            <person name="Albersmeier A."/>
            <person name="Winkler A."/>
            <person name="Tauch A."/>
        </authorList>
    </citation>
    <scope>NUCLEOTIDE SEQUENCE [LARGE SCALE GENOMIC DNA]</scope>
    <source>
        <strain evidence="4">DSM 45634</strain>
    </source>
</reference>
<dbReference type="Proteomes" id="UP000035548">
    <property type="component" value="Chromosome"/>
</dbReference>
<keyword evidence="1" id="KW-0812">Transmembrane</keyword>
<dbReference type="KEGG" id="cut:CUTER_10310"/>
<dbReference type="PANTHER" id="PTHR35788">
    <property type="entry name" value="EXPORTED PROTEIN-RELATED"/>
    <property type="match status" value="1"/>
</dbReference>
<evidence type="ECO:0000256" key="1">
    <source>
        <dbReference type="SAM" id="Phobius"/>
    </source>
</evidence>
<protein>
    <submittedName>
        <fullName evidence="3">Putative vancomycin resistance protein</fullName>
    </submittedName>
</protein>
<gene>
    <name evidence="3" type="ORF">CUTER_10310</name>
</gene>
<organism evidence="3 4">
    <name type="scientific">Corynebacterium uterequi</name>
    <dbReference type="NCBI Taxonomy" id="1072256"/>
    <lineage>
        <taxon>Bacteria</taxon>
        <taxon>Bacillati</taxon>
        <taxon>Actinomycetota</taxon>
        <taxon>Actinomycetes</taxon>
        <taxon>Mycobacteriales</taxon>
        <taxon>Corynebacteriaceae</taxon>
        <taxon>Corynebacterium</taxon>
    </lineage>
</organism>
<keyword evidence="1" id="KW-0472">Membrane</keyword>
<dbReference type="InterPro" id="IPR022029">
    <property type="entry name" value="YoaR-like_PG-bd"/>
</dbReference>
<feature type="transmembrane region" description="Helical" evidence="1">
    <location>
        <begin position="12"/>
        <end position="34"/>
    </location>
</feature>
<evidence type="ECO:0000259" key="2">
    <source>
        <dbReference type="Pfam" id="PF12229"/>
    </source>
</evidence>
<dbReference type="InterPro" id="IPR007391">
    <property type="entry name" value="Vancomycin_resist_VanW"/>
</dbReference>
<evidence type="ECO:0000313" key="3">
    <source>
        <dbReference type="EMBL" id="AKK12026.1"/>
    </source>
</evidence>
<feature type="domain" description="YoaR-like putative peptidoglycan binding" evidence="2">
    <location>
        <begin position="242"/>
        <end position="318"/>
    </location>
</feature>